<proteinExistence type="predicted"/>
<sequence>MPWDEFSDLLSGIGPDTALGRIVAIRAEEDEEILKHFTPEQRRIRREWRNKQAMKVSEEDRDKFLEVMKQAFIDMAGGANG</sequence>
<reference evidence="1" key="1">
    <citation type="journal article" date="2021" name="Proc. Natl. Acad. Sci. U.S.A.">
        <title>A Catalog of Tens of Thousands of Viruses from Human Metagenomes Reveals Hidden Associations with Chronic Diseases.</title>
        <authorList>
            <person name="Tisza M.J."/>
            <person name="Buck C.B."/>
        </authorList>
    </citation>
    <scope>NUCLEOTIDE SEQUENCE</scope>
    <source>
        <strain evidence="1">CtrfD19</strain>
    </source>
</reference>
<evidence type="ECO:0008006" key="2">
    <source>
        <dbReference type="Google" id="ProtNLM"/>
    </source>
</evidence>
<evidence type="ECO:0000313" key="1">
    <source>
        <dbReference type="EMBL" id="DAD76256.1"/>
    </source>
</evidence>
<dbReference type="EMBL" id="BK014797">
    <property type="protein sequence ID" value="DAD76256.1"/>
    <property type="molecule type" value="Genomic_DNA"/>
</dbReference>
<accession>A0A8S5M279</accession>
<name>A0A8S5M279_9CAUD</name>
<protein>
    <recommendedName>
        <fullName evidence="2">Bacteriophage Gp15 protein</fullName>
    </recommendedName>
</protein>
<organism evidence="1">
    <name type="scientific">Siphoviridae sp. ctrfD19</name>
    <dbReference type="NCBI Taxonomy" id="2826478"/>
    <lineage>
        <taxon>Viruses</taxon>
        <taxon>Duplodnaviria</taxon>
        <taxon>Heunggongvirae</taxon>
        <taxon>Uroviricota</taxon>
        <taxon>Caudoviricetes</taxon>
    </lineage>
</organism>